<gene>
    <name evidence="3" type="ORF">BDN70DRAFT_808062</name>
</gene>
<dbReference type="PANTHER" id="PTHR38644:SF1">
    <property type="entry name" value="EXPRESSED PROTEIN"/>
    <property type="match status" value="1"/>
</dbReference>
<keyword evidence="1" id="KW-0812">Transmembrane</keyword>
<dbReference type="OrthoDB" id="5319015at2759"/>
<proteinExistence type="predicted"/>
<dbReference type="AlphaFoldDB" id="A0A9P5Z3L0"/>
<keyword evidence="4" id="KW-1185">Reference proteome</keyword>
<organism evidence="3 4">
    <name type="scientific">Pholiota conissans</name>
    <dbReference type="NCBI Taxonomy" id="109636"/>
    <lineage>
        <taxon>Eukaryota</taxon>
        <taxon>Fungi</taxon>
        <taxon>Dikarya</taxon>
        <taxon>Basidiomycota</taxon>
        <taxon>Agaricomycotina</taxon>
        <taxon>Agaricomycetes</taxon>
        <taxon>Agaricomycetidae</taxon>
        <taxon>Agaricales</taxon>
        <taxon>Agaricineae</taxon>
        <taxon>Strophariaceae</taxon>
        <taxon>Pholiota</taxon>
    </lineage>
</organism>
<accession>A0A9P5Z3L0</accession>
<comment type="caution">
    <text evidence="3">The sequence shown here is derived from an EMBL/GenBank/DDBJ whole genome shotgun (WGS) entry which is preliminary data.</text>
</comment>
<name>A0A9P5Z3L0_9AGAR</name>
<dbReference type="InterPro" id="IPR056196">
    <property type="entry name" value="Mmc1_C"/>
</dbReference>
<sequence length="559" mass="61306">MSKALTLLNKTTQLLPRILESNVISGFPRTDETRNTWEKILSEAHEDISASSERPAKIVVCGWDEWSGSQGFVTALLADPLSSGGQTEALERRWTGRNDKIHIIHGNGLDPGPSSIRVSSNYLTQFPIPVEITEFRAPANLAGKSKAQTIINAASLEADIFVLVVNPLTTSFVELLNAQIPSNAVVVLTSCINRHDIQDVIEKTHPKTSKTPKVVSVDPRLALEGIRALQSEPHSISAIQKYQHDFTTSRLSNVTKVLQTILSVKRNSTTVRKNLALGHISEALYYSHCGILRGLKEAETAYSDAIILGGTVNEALAGAQHGFGMQDPKTGKVVLSEVDNALKQARKEMGQVMDTLTWWRMIWRVDEISGIVAAAVRQTWCHELERKLIIQTGKLVALQESLSQSGFALLAAHPTISTAVLRNSLLQLKASPHYHLTPDSLTRPLYSRRTQIIEYPTARLHVTGQRAVLGMTGGILSSVGVGWAGWLDWLLGSGEGLLGFVGMDAGTAMGVGMLGAVASIRWAIGRWEKSKKQWWKDWTRAADGLDRDLQVRSRSLGFR</sequence>
<keyword evidence="1" id="KW-0472">Membrane</keyword>
<evidence type="ECO:0000259" key="2">
    <source>
        <dbReference type="Pfam" id="PF23868"/>
    </source>
</evidence>
<feature type="domain" description="Mmc1 C-terminal" evidence="2">
    <location>
        <begin position="352"/>
        <end position="537"/>
    </location>
</feature>
<evidence type="ECO:0000313" key="4">
    <source>
        <dbReference type="Proteomes" id="UP000807469"/>
    </source>
</evidence>
<keyword evidence="1" id="KW-1133">Transmembrane helix</keyword>
<reference evidence="3" key="1">
    <citation type="submission" date="2020-11" db="EMBL/GenBank/DDBJ databases">
        <authorList>
            <consortium name="DOE Joint Genome Institute"/>
            <person name="Ahrendt S."/>
            <person name="Riley R."/>
            <person name="Andreopoulos W."/>
            <person name="Labutti K."/>
            <person name="Pangilinan J."/>
            <person name="Ruiz-Duenas F.J."/>
            <person name="Barrasa J.M."/>
            <person name="Sanchez-Garcia M."/>
            <person name="Camarero S."/>
            <person name="Miyauchi S."/>
            <person name="Serrano A."/>
            <person name="Linde D."/>
            <person name="Babiker R."/>
            <person name="Drula E."/>
            <person name="Ayuso-Fernandez I."/>
            <person name="Pacheco R."/>
            <person name="Padilla G."/>
            <person name="Ferreira P."/>
            <person name="Barriuso J."/>
            <person name="Kellner H."/>
            <person name="Castanera R."/>
            <person name="Alfaro M."/>
            <person name="Ramirez L."/>
            <person name="Pisabarro A.G."/>
            <person name="Kuo A."/>
            <person name="Tritt A."/>
            <person name="Lipzen A."/>
            <person name="He G."/>
            <person name="Yan M."/>
            <person name="Ng V."/>
            <person name="Cullen D."/>
            <person name="Martin F."/>
            <person name="Rosso M.-N."/>
            <person name="Henrissat B."/>
            <person name="Hibbett D."/>
            <person name="Martinez A.T."/>
            <person name="Grigoriev I.V."/>
        </authorList>
    </citation>
    <scope>NUCLEOTIDE SEQUENCE</scope>
    <source>
        <strain evidence="3">CIRM-BRFM 674</strain>
    </source>
</reference>
<dbReference type="Proteomes" id="UP000807469">
    <property type="component" value="Unassembled WGS sequence"/>
</dbReference>
<dbReference type="PANTHER" id="PTHR38644">
    <property type="entry name" value="EXPRESSED PROTEIN"/>
    <property type="match status" value="1"/>
</dbReference>
<feature type="transmembrane region" description="Helical" evidence="1">
    <location>
        <begin position="506"/>
        <end position="524"/>
    </location>
</feature>
<dbReference type="Pfam" id="PF23868">
    <property type="entry name" value="Mmc1_C"/>
    <property type="match status" value="1"/>
</dbReference>
<evidence type="ECO:0000313" key="3">
    <source>
        <dbReference type="EMBL" id="KAF9478816.1"/>
    </source>
</evidence>
<feature type="transmembrane region" description="Helical" evidence="1">
    <location>
        <begin position="467"/>
        <end position="486"/>
    </location>
</feature>
<dbReference type="EMBL" id="MU155226">
    <property type="protein sequence ID" value="KAF9478816.1"/>
    <property type="molecule type" value="Genomic_DNA"/>
</dbReference>
<protein>
    <recommendedName>
        <fullName evidence="2">Mmc1 C-terminal domain-containing protein</fullName>
    </recommendedName>
</protein>
<evidence type="ECO:0000256" key="1">
    <source>
        <dbReference type="SAM" id="Phobius"/>
    </source>
</evidence>